<dbReference type="STRING" id="28066.RF819_15650"/>
<dbReference type="EMBL" id="MTJN01000002">
    <property type="protein sequence ID" value="OOV09190.1"/>
    <property type="molecule type" value="Genomic_DNA"/>
</dbReference>
<dbReference type="RefSeq" id="WP_078366984.1">
    <property type="nucleotide sequence ID" value="NZ_MTJN01000002.1"/>
</dbReference>
<dbReference type="PROSITE" id="PS50005">
    <property type="entry name" value="TPR"/>
    <property type="match status" value="1"/>
</dbReference>
<feature type="coiled-coil region" evidence="2">
    <location>
        <begin position="27"/>
        <end position="86"/>
    </location>
</feature>
<dbReference type="GO" id="GO:0030288">
    <property type="term" value="C:outer membrane-bounded periplasmic space"/>
    <property type="evidence" value="ECO:0007669"/>
    <property type="project" value="UniProtKB-UniRule"/>
</dbReference>
<dbReference type="Pfam" id="PF16331">
    <property type="entry name" value="TolA_bind_tri"/>
    <property type="match status" value="1"/>
</dbReference>
<keyword evidence="7" id="KW-1185">Reference proteome</keyword>
<evidence type="ECO:0000256" key="2">
    <source>
        <dbReference type="HAMAP-Rule" id="MF_02066"/>
    </source>
</evidence>
<keyword evidence="2" id="KW-0175">Coiled coil</keyword>
<dbReference type="Pfam" id="PF13525">
    <property type="entry name" value="YfiO"/>
    <property type="match status" value="1"/>
</dbReference>
<reference evidence="6 7" key="1">
    <citation type="submission" date="2017-01" db="EMBL/GenBank/DDBJ databases">
        <title>Genome sequencing of Rhodoferax fermentans JCM 7819.</title>
        <authorList>
            <person name="Kim Y.J."/>
            <person name="Farh M.E.-A."/>
            <person name="Yang D.-C."/>
        </authorList>
    </citation>
    <scope>NUCLEOTIDE SEQUENCE [LARGE SCALE GENOMIC DNA]</scope>
    <source>
        <strain evidence="6 7">JCM 7819</strain>
    </source>
</reference>
<keyword evidence="2" id="KW-0574">Periplasm</keyword>
<evidence type="ECO:0000313" key="7">
    <source>
        <dbReference type="Proteomes" id="UP000190750"/>
    </source>
</evidence>
<dbReference type="InterPro" id="IPR014162">
    <property type="entry name" value="CpoB_C"/>
</dbReference>
<dbReference type="Gene3D" id="1.25.40.10">
    <property type="entry name" value="Tetratricopeptide repeat domain"/>
    <property type="match status" value="1"/>
</dbReference>
<comment type="similarity">
    <text evidence="2">Belongs to the CpoB family.</text>
</comment>
<gene>
    <name evidence="2" type="primary">cpoB</name>
    <name evidence="6" type="ORF">RF819_15650</name>
</gene>
<comment type="function">
    <text evidence="2">Mediates coordination of peptidoglycan synthesis and outer membrane constriction during cell division.</text>
</comment>
<dbReference type="GO" id="GO:0070206">
    <property type="term" value="P:protein trimerization"/>
    <property type="evidence" value="ECO:0007669"/>
    <property type="project" value="InterPro"/>
</dbReference>
<dbReference type="InterPro" id="IPR032519">
    <property type="entry name" value="YbgF_tri"/>
</dbReference>
<name>A0A1T1AYM1_RHOFE</name>
<comment type="caution">
    <text evidence="6">The sequence shown here is derived from an EMBL/GenBank/DDBJ whole genome shotgun (WGS) entry which is preliminary data.</text>
</comment>
<keyword evidence="1 2" id="KW-0732">Signal</keyword>
<feature type="domain" description="Outer membrane lipoprotein BamD-like" evidence="4">
    <location>
        <begin position="135"/>
        <end position="254"/>
    </location>
</feature>
<dbReference type="Gene3D" id="1.20.5.110">
    <property type="match status" value="1"/>
</dbReference>
<evidence type="ECO:0000259" key="4">
    <source>
        <dbReference type="Pfam" id="PF13525"/>
    </source>
</evidence>
<dbReference type="InterPro" id="IPR011990">
    <property type="entry name" value="TPR-like_helical_dom_sf"/>
</dbReference>
<feature type="domain" description="YbgF trimerisation" evidence="5">
    <location>
        <begin position="64"/>
        <end position="119"/>
    </location>
</feature>
<feature type="signal peptide" evidence="2">
    <location>
        <begin position="1"/>
        <end position="22"/>
    </location>
</feature>
<evidence type="ECO:0000259" key="5">
    <source>
        <dbReference type="Pfam" id="PF16331"/>
    </source>
</evidence>
<dbReference type="GO" id="GO:0043093">
    <property type="term" value="P:FtsZ-dependent cytokinesis"/>
    <property type="evidence" value="ECO:0007669"/>
    <property type="project" value="UniProtKB-UniRule"/>
</dbReference>
<sequence precursor="true">MRFPKAQLVFVVGVLLATWAHAGLFEDDEARKAILDLRQRVEKLRADTDQIQTSSKDENAGLGRGLLELQRQMELLRADLASLRGVNEKVAKDVADLQQHNKDEAQSLSERLSKLEPAKVSVDGVEFVVTPAEKRDYEAALAVFRKGDFVNAQSQFSGFLSRYPGSGYALTALFWLGNAQYATRDYKEAIVNFRSLIAKNPEHLRAPEAVLSVANCQLELKDSKGARTTLTNLIKAYPQSEAAVAAKERLASLK</sequence>
<comment type="subcellular location">
    <subcellularLocation>
        <location evidence="2">Periplasm</location>
    </subcellularLocation>
</comment>
<proteinExistence type="inferred from homology"/>
<feature type="chain" id="PRO_5010593271" description="Cell division coordinator CpoB" evidence="2">
    <location>
        <begin position="23"/>
        <end position="254"/>
    </location>
</feature>
<dbReference type="InterPro" id="IPR034706">
    <property type="entry name" value="CpoB"/>
</dbReference>
<evidence type="ECO:0000256" key="1">
    <source>
        <dbReference type="ARBA" id="ARBA00022729"/>
    </source>
</evidence>
<dbReference type="SUPFAM" id="SSF48452">
    <property type="entry name" value="TPR-like"/>
    <property type="match status" value="1"/>
</dbReference>
<accession>A0A1T1AYM1</accession>
<dbReference type="InterPro" id="IPR019734">
    <property type="entry name" value="TPR_rpt"/>
</dbReference>
<dbReference type="AlphaFoldDB" id="A0A1T1AYM1"/>
<keyword evidence="2" id="KW-0132">Cell division</keyword>
<organism evidence="6 7">
    <name type="scientific">Rhodoferax fermentans</name>
    <dbReference type="NCBI Taxonomy" id="28066"/>
    <lineage>
        <taxon>Bacteria</taxon>
        <taxon>Pseudomonadati</taxon>
        <taxon>Pseudomonadota</taxon>
        <taxon>Betaproteobacteria</taxon>
        <taxon>Burkholderiales</taxon>
        <taxon>Comamonadaceae</taxon>
        <taxon>Rhodoferax</taxon>
    </lineage>
</organism>
<dbReference type="Proteomes" id="UP000190750">
    <property type="component" value="Unassembled WGS sequence"/>
</dbReference>
<protein>
    <recommendedName>
        <fullName evidence="2">Cell division coordinator CpoB</fullName>
    </recommendedName>
</protein>
<evidence type="ECO:0000313" key="6">
    <source>
        <dbReference type="EMBL" id="OOV09190.1"/>
    </source>
</evidence>
<evidence type="ECO:0000256" key="3">
    <source>
        <dbReference type="PROSITE-ProRule" id="PRU00339"/>
    </source>
</evidence>
<keyword evidence="2" id="KW-0131">Cell cycle</keyword>
<dbReference type="InterPro" id="IPR039565">
    <property type="entry name" value="BamD-like"/>
</dbReference>
<keyword evidence="3" id="KW-0802">TPR repeat</keyword>
<dbReference type="HAMAP" id="MF_02066">
    <property type="entry name" value="CpoB"/>
    <property type="match status" value="1"/>
</dbReference>
<feature type="repeat" description="TPR" evidence="3">
    <location>
        <begin position="170"/>
        <end position="203"/>
    </location>
</feature>
<dbReference type="NCBIfam" id="TIGR02795">
    <property type="entry name" value="tol_pal_ybgF"/>
    <property type="match status" value="1"/>
</dbReference>